<keyword evidence="1" id="KW-0472">Membrane</keyword>
<dbReference type="RefSeq" id="WP_201008367.1">
    <property type="nucleotide sequence ID" value="NZ_BTCL01000006.1"/>
</dbReference>
<organism evidence="2 3">
    <name type="scientific">Paenibacillus glycanilyticus</name>
    <dbReference type="NCBI Taxonomy" id="126569"/>
    <lineage>
        <taxon>Bacteria</taxon>
        <taxon>Bacillati</taxon>
        <taxon>Bacillota</taxon>
        <taxon>Bacilli</taxon>
        <taxon>Bacillales</taxon>
        <taxon>Paenibacillaceae</taxon>
        <taxon>Paenibacillus</taxon>
    </lineage>
</organism>
<gene>
    <name evidence="2" type="ORF">PghCCS26_22070</name>
</gene>
<accession>A0ABQ6NKL8</accession>
<comment type="caution">
    <text evidence="2">The sequence shown here is derived from an EMBL/GenBank/DDBJ whole genome shotgun (WGS) entry which is preliminary data.</text>
</comment>
<dbReference type="EMBL" id="BTCL01000006">
    <property type="protein sequence ID" value="GMK45079.1"/>
    <property type="molecule type" value="Genomic_DNA"/>
</dbReference>
<evidence type="ECO:0000256" key="1">
    <source>
        <dbReference type="SAM" id="Phobius"/>
    </source>
</evidence>
<keyword evidence="3" id="KW-1185">Reference proteome</keyword>
<keyword evidence="1" id="KW-0812">Transmembrane</keyword>
<keyword evidence="1" id="KW-1133">Transmembrane helix</keyword>
<reference evidence="2 3" key="1">
    <citation type="submission" date="2023-05" db="EMBL/GenBank/DDBJ databases">
        <title>Draft genome of Paenibacillus sp. CCS26.</title>
        <authorList>
            <person name="Akita H."/>
            <person name="Shinto Y."/>
            <person name="Kimura Z."/>
        </authorList>
    </citation>
    <scope>NUCLEOTIDE SEQUENCE [LARGE SCALE GENOMIC DNA]</scope>
    <source>
        <strain evidence="2 3">CCS26</strain>
    </source>
</reference>
<proteinExistence type="predicted"/>
<sequence length="77" mass="8643">MDLGFIVFVIFLVIGTAMVKWKNMKNGSSKAMFFTVVGVIALLIVFCVNHKIYSIMNITFMRAMVMGVYVLMRGQGV</sequence>
<protein>
    <submittedName>
        <fullName evidence="2">Uncharacterized protein</fullName>
    </submittedName>
</protein>
<dbReference type="Proteomes" id="UP001285921">
    <property type="component" value="Unassembled WGS sequence"/>
</dbReference>
<feature type="transmembrane region" description="Helical" evidence="1">
    <location>
        <begin position="29"/>
        <end position="48"/>
    </location>
</feature>
<name>A0ABQ6NKL8_9BACL</name>
<evidence type="ECO:0000313" key="2">
    <source>
        <dbReference type="EMBL" id="GMK45079.1"/>
    </source>
</evidence>
<evidence type="ECO:0000313" key="3">
    <source>
        <dbReference type="Proteomes" id="UP001285921"/>
    </source>
</evidence>